<organism evidence="2 3">
    <name type="scientific">Shewanella woodyi (strain ATCC 51908 / MS32)</name>
    <dbReference type="NCBI Taxonomy" id="392500"/>
    <lineage>
        <taxon>Bacteria</taxon>
        <taxon>Pseudomonadati</taxon>
        <taxon>Pseudomonadota</taxon>
        <taxon>Gammaproteobacteria</taxon>
        <taxon>Alteromonadales</taxon>
        <taxon>Shewanellaceae</taxon>
        <taxon>Shewanella</taxon>
    </lineage>
</organism>
<evidence type="ECO:0000313" key="2">
    <source>
        <dbReference type="EMBL" id="ACA85059.1"/>
    </source>
</evidence>
<dbReference type="PANTHER" id="PTHR22677">
    <property type="entry name" value="ANKYRIN REPEAT DOMAIN-CONTAINING PROTEIN 60"/>
    <property type="match status" value="1"/>
</dbReference>
<keyword evidence="1" id="KW-0040">ANK repeat</keyword>
<protein>
    <submittedName>
        <fullName evidence="2">Ankyrin</fullName>
    </submittedName>
</protein>
<dbReference type="STRING" id="392500.Swoo_0764"/>
<dbReference type="InterPro" id="IPR002110">
    <property type="entry name" value="Ankyrin_rpt"/>
</dbReference>
<evidence type="ECO:0000256" key="1">
    <source>
        <dbReference type="PROSITE-ProRule" id="PRU00023"/>
    </source>
</evidence>
<dbReference type="eggNOG" id="COG0666">
    <property type="taxonomic scope" value="Bacteria"/>
</dbReference>
<dbReference type="HOGENOM" id="CLU_665123_0_0_6"/>
<dbReference type="Pfam" id="PF12796">
    <property type="entry name" value="Ank_2"/>
    <property type="match status" value="1"/>
</dbReference>
<dbReference type="KEGG" id="swd:Swoo_0764"/>
<dbReference type="AlphaFoldDB" id="B1KE73"/>
<dbReference type="SMART" id="SM00248">
    <property type="entry name" value="ANK"/>
    <property type="match status" value="3"/>
</dbReference>
<gene>
    <name evidence="2" type="ordered locus">Swoo_0764</name>
</gene>
<proteinExistence type="predicted"/>
<dbReference type="Proteomes" id="UP000002168">
    <property type="component" value="Chromosome"/>
</dbReference>
<reference evidence="2 3" key="1">
    <citation type="submission" date="2008-02" db="EMBL/GenBank/DDBJ databases">
        <title>Complete sequence of Shewanella woodyi ATCC 51908.</title>
        <authorList>
            <consortium name="US DOE Joint Genome Institute"/>
            <person name="Copeland A."/>
            <person name="Lucas S."/>
            <person name="Lapidus A."/>
            <person name="Glavina del Rio T."/>
            <person name="Dalin E."/>
            <person name="Tice H."/>
            <person name="Bruce D."/>
            <person name="Goodwin L."/>
            <person name="Pitluck S."/>
            <person name="Sims D."/>
            <person name="Brettin T."/>
            <person name="Detter J.C."/>
            <person name="Han C."/>
            <person name="Kuske C.R."/>
            <person name="Schmutz J."/>
            <person name="Larimer F."/>
            <person name="Land M."/>
            <person name="Hauser L."/>
            <person name="Kyrpides N."/>
            <person name="Lykidis A."/>
            <person name="Zhao J.-S."/>
            <person name="Richardson P."/>
        </authorList>
    </citation>
    <scope>NUCLEOTIDE SEQUENCE [LARGE SCALE GENOMIC DNA]</scope>
    <source>
        <strain evidence="3">ATCC 51908 / MS32</strain>
    </source>
</reference>
<dbReference type="InterPro" id="IPR036770">
    <property type="entry name" value="Ankyrin_rpt-contain_sf"/>
</dbReference>
<dbReference type="InterPro" id="IPR039323">
    <property type="entry name" value="ANKRD_45/46/60"/>
</dbReference>
<feature type="repeat" description="ANK" evidence="1">
    <location>
        <begin position="345"/>
        <end position="377"/>
    </location>
</feature>
<dbReference type="Pfam" id="PF13857">
    <property type="entry name" value="Ank_5"/>
    <property type="match status" value="1"/>
</dbReference>
<dbReference type="EMBL" id="CP000961">
    <property type="protein sequence ID" value="ACA85059.1"/>
    <property type="molecule type" value="Genomic_DNA"/>
</dbReference>
<accession>B1KE73</accession>
<dbReference type="PROSITE" id="PS50297">
    <property type="entry name" value="ANK_REP_REGION"/>
    <property type="match status" value="2"/>
</dbReference>
<sequence length="407" mass="46288">MLNGFEQMRFIITFLIFFSGHSLSNEDPLADNKVTCEEMETSPELVFKLNDLGSGRGSPNEVDYYCPKSLNQLGFLQKVIAQAGSIRSPSWLPQYCTGTIIYAQRRYYHFSLAKLGYFPQGSSFKKNGKTHGIEYSKEWSYQSLYNREIYTAYIKEVEAAKPKLEEWYIKNHHVTRDVAKKYTDIALQSISNYGFGSYFYNWTPEPLIPFTEEAIKGNFTNFLSSISSSSEPQKLNSLRRLLTHQAPTKIIEKLASTIATKTPSKRSESIISSSIKEPLNVKALLDSDFPIDHQNEFGKTALFYAIQFNQHDSVKLLLSYGANVNHTYQQEEKEDKWSCSGIEQWGRTPLMHAAQHSDIDMLNLLINNQADIKAKDIKGSTAFDYAENSDKKENASFLLKEVGALSI</sequence>
<dbReference type="PANTHER" id="PTHR22677:SF4">
    <property type="entry name" value="USHER SYNDROME TYPE-1G PROTEIN-LIKE PROTEIN"/>
    <property type="match status" value="1"/>
</dbReference>
<evidence type="ECO:0000313" key="3">
    <source>
        <dbReference type="Proteomes" id="UP000002168"/>
    </source>
</evidence>
<dbReference type="Gene3D" id="1.25.40.20">
    <property type="entry name" value="Ankyrin repeat-containing domain"/>
    <property type="match status" value="1"/>
</dbReference>
<keyword evidence="3" id="KW-1185">Reference proteome</keyword>
<feature type="repeat" description="ANK" evidence="1">
    <location>
        <begin position="297"/>
        <end position="329"/>
    </location>
</feature>
<dbReference type="SUPFAM" id="SSF48403">
    <property type="entry name" value="Ankyrin repeat"/>
    <property type="match status" value="1"/>
</dbReference>
<dbReference type="PROSITE" id="PS50088">
    <property type="entry name" value="ANK_REPEAT"/>
    <property type="match status" value="2"/>
</dbReference>
<name>B1KE73_SHEWM</name>